<protein>
    <submittedName>
        <fullName evidence="25">Neuropilin 1</fullName>
    </submittedName>
</protein>
<evidence type="ECO:0000256" key="14">
    <source>
        <dbReference type="ARBA" id="ARBA00022989"/>
    </source>
</evidence>
<evidence type="ECO:0000256" key="17">
    <source>
        <dbReference type="ARBA" id="ARBA00023170"/>
    </source>
</evidence>
<dbReference type="SUPFAM" id="SSF49785">
    <property type="entry name" value="Galactose-binding domain-like"/>
    <property type="match status" value="2"/>
</dbReference>
<feature type="domain" description="CUB" evidence="22">
    <location>
        <begin position="27"/>
        <end position="141"/>
    </location>
</feature>
<dbReference type="GeneTree" id="ENSGT00940000157169"/>
<dbReference type="Gene3D" id="2.60.120.200">
    <property type="match status" value="1"/>
</dbReference>
<dbReference type="GO" id="GO:0010595">
    <property type="term" value="P:positive regulation of endothelial cell migration"/>
    <property type="evidence" value="ECO:0007669"/>
    <property type="project" value="TreeGrafter"/>
</dbReference>
<dbReference type="Ensembl" id="ENSSAUT00010059690.1">
    <property type="protein sequence ID" value="ENSSAUP00010056834.1"/>
    <property type="gene ID" value="ENSSAUG00010023216.1"/>
</dbReference>
<evidence type="ECO:0000256" key="2">
    <source>
        <dbReference type="ARBA" id="ARBA00006078"/>
    </source>
</evidence>
<keyword evidence="18" id="KW-0325">Glycoprotein</keyword>
<dbReference type="GO" id="GO:0030424">
    <property type="term" value="C:axon"/>
    <property type="evidence" value="ECO:0007669"/>
    <property type="project" value="TreeGrafter"/>
</dbReference>
<dbReference type="FunFam" id="2.60.120.290:FF:000010">
    <property type="entry name" value="Neuropilin"/>
    <property type="match status" value="1"/>
</dbReference>
<keyword evidence="7" id="KW-0479">Metal-binding</keyword>
<dbReference type="SMART" id="SM00137">
    <property type="entry name" value="MAM"/>
    <property type="match status" value="1"/>
</dbReference>
<dbReference type="Proteomes" id="UP000472265">
    <property type="component" value="Chromosome 21"/>
</dbReference>
<gene>
    <name evidence="25" type="primary">NRP1</name>
</gene>
<dbReference type="GO" id="GO:0001570">
    <property type="term" value="P:vasculogenesis"/>
    <property type="evidence" value="ECO:0007669"/>
    <property type="project" value="TreeGrafter"/>
</dbReference>
<dbReference type="InterPro" id="IPR035914">
    <property type="entry name" value="Sperma_CUB_dom_sf"/>
</dbReference>
<evidence type="ECO:0000256" key="16">
    <source>
        <dbReference type="ARBA" id="ARBA00023157"/>
    </source>
</evidence>
<dbReference type="PROSITE" id="PS50022">
    <property type="entry name" value="FA58C_3"/>
    <property type="match status" value="2"/>
</dbReference>
<evidence type="ECO:0000256" key="9">
    <source>
        <dbReference type="ARBA" id="ARBA00022737"/>
    </source>
</evidence>
<keyword evidence="15" id="KW-0472">Membrane</keyword>
<dbReference type="InterPro" id="IPR000998">
    <property type="entry name" value="MAM_dom"/>
</dbReference>
<evidence type="ECO:0000256" key="21">
    <source>
        <dbReference type="SAM" id="SignalP"/>
    </source>
</evidence>
<dbReference type="GO" id="GO:0009611">
    <property type="term" value="P:response to wounding"/>
    <property type="evidence" value="ECO:0007669"/>
    <property type="project" value="TreeGrafter"/>
</dbReference>
<dbReference type="PROSITE" id="PS50060">
    <property type="entry name" value="MAM_2"/>
    <property type="match status" value="1"/>
</dbReference>
<organism evidence="25 26">
    <name type="scientific">Sparus aurata</name>
    <name type="common">Gilthead sea bream</name>
    <dbReference type="NCBI Taxonomy" id="8175"/>
    <lineage>
        <taxon>Eukaryota</taxon>
        <taxon>Metazoa</taxon>
        <taxon>Chordata</taxon>
        <taxon>Craniata</taxon>
        <taxon>Vertebrata</taxon>
        <taxon>Euteleostomi</taxon>
        <taxon>Actinopterygii</taxon>
        <taxon>Neopterygii</taxon>
        <taxon>Teleostei</taxon>
        <taxon>Neoteleostei</taxon>
        <taxon>Acanthomorphata</taxon>
        <taxon>Eupercaria</taxon>
        <taxon>Spariformes</taxon>
        <taxon>Sparidae</taxon>
        <taxon>Sparus</taxon>
    </lineage>
</organism>
<accession>A0A671Y021</accession>
<dbReference type="CDD" id="cd00041">
    <property type="entry name" value="CUB"/>
    <property type="match status" value="2"/>
</dbReference>
<feature type="domain" description="MAM" evidence="24">
    <location>
        <begin position="598"/>
        <end position="731"/>
    </location>
</feature>
<feature type="domain" description="CUB" evidence="22">
    <location>
        <begin position="147"/>
        <end position="265"/>
    </location>
</feature>
<dbReference type="GO" id="GO:0007411">
    <property type="term" value="P:axon guidance"/>
    <property type="evidence" value="ECO:0007669"/>
    <property type="project" value="TreeGrafter"/>
</dbReference>
<keyword evidence="12" id="KW-0524">Neurogenesis</keyword>
<dbReference type="GO" id="GO:0046872">
    <property type="term" value="F:metal ion binding"/>
    <property type="evidence" value="ECO:0007669"/>
    <property type="project" value="UniProtKB-KW"/>
</dbReference>
<dbReference type="SMART" id="SM00231">
    <property type="entry name" value="FA58C"/>
    <property type="match status" value="2"/>
</dbReference>
<evidence type="ECO:0000256" key="6">
    <source>
        <dbReference type="ARBA" id="ARBA00022692"/>
    </source>
</evidence>
<comment type="subcellular location">
    <subcellularLocation>
        <location evidence="1">Membrane</location>
        <topology evidence="1">Single-pass type I membrane protein</topology>
    </subcellularLocation>
</comment>
<evidence type="ECO:0000256" key="3">
    <source>
        <dbReference type="ARBA" id="ARBA00022473"/>
    </source>
</evidence>
<keyword evidence="3" id="KW-0217">Developmental protein</keyword>
<dbReference type="InterPro" id="IPR050633">
    <property type="entry name" value="Neuropilin_MCO_CoagFactor"/>
</dbReference>
<evidence type="ECO:0000256" key="19">
    <source>
        <dbReference type="ARBA" id="ARBA00023207"/>
    </source>
</evidence>
<dbReference type="GO" id="GO:0005925">
    <property type="term" value="C:focal adhesion"/>
    <property type="evidence" value="ECO:0007669"/>
    <property type="project" value="TreeGrafter"/>
</dbReference>
<dbReference type="GO" id="GO:0008201">
    <property type="term" value="F:heparin binding"/>
    <property type="evidence" value="ECO:0007669"/>
    <property type="project" value="UniProtKB-KW"/>
</dbReference>
<keyword evidence="4" id="KW-0037">Angiogenesis</keyword>
<reference evidence="25" key="2">
    <citation type="submission" date="2025-08" db="UniProtKB">
        <authorList>
            <consortium name="Ensembl"/>
        </authorList>
    </citation>
    <scope>IDENTIFICATION</scope>
</reference>
<dbReference type="PROSITE" id="PS01180">
    <property type="entry name" value="CUB"/>
    <property type="match status" value="2"/>
</dbReference>
<dbReference type="SMART" id="SM00042">
    <property type="entry name" value="CUB"/>
    <property type="match status" value="2"/>
</dbReference>
<dbReference type="GO" id="GO:0038085">
    <property type="term" value="F:vascular endothelial growth factor binding"/>
    <property type="evidence" value="ECO:0007669"/>
    <property type="project" value="TreeGrafter"/>
</dbReference>
<dbReference type="SUPFAM" id="SSF49899">
    <property type="entry name" value="Concanavalin A-like lectins/glucanases"/>
    <property type="match status" value="1"/>
</dbReference>
<dbReference type="Gene3D" id="2.60.120.290">
    <property type="entry name" value="Spermadhesin, CUB domain"/>
    <property type="match status" value="2"/>
</dbReference>
<keyword evidence="6" id="KW-0812">Transmembrane</keyword>
<keyword evidence="11" id="KW-0106">Calcium</keyword>
<evidence type="ECO:0000256" key="1">
    <source>
        <dbReference type="ARBA" id="ARBA00004479"/>
    </source>
</evidence>
<evidence type="ECO:0000256" key="18">
    <source>
        <dbReference type="ARBA" id="ARBA00023180"/>
    </source>
</evidence>
<dbReference type="FunFam" id="2.60.120.290:FF:000003">
    <property type="entry name" value="Neuropilin"/>
    <property type="match status" value="1"/>
</dbReference>
<dbReference type="InterPro" id="IPR000859">
    <property type="entry name" value="CUB_dom"/>
</dbReference>
<dbReference type="GO" id="GO:0001755">
    <property type="term" value="P:neural crest cell migration"/>
    <property type="evidence" value="ECO:0007669"/>
    <property type="project" value="TreeGrafter"/>
</dbReference>
<evidence type="ECO:0000313" key="25">
    <source>
        <dbReference type="Ensembl" id="ENSSAUP00010056834.1"/>
    </source>
</evidence>
<dbReference type="InterPro" id="IPR013320">
    <property type="entry name" value="ConA-like_dom_sf"/>
</dbReference>
<dbReference type="AlphaFoldDB" id="A0A671Y021"/>
<dbReference type="SUPFAM" id="SSF49854">
    <property type="entry name" value="Spermadhesin, CUB domain"/>
    <property type="match status" value="2"/>
</dbReference>
<evidence type="ECO:0000259" key="22">
    <source>
        <dbReference type="PROSITE" id="PS01180"/>
    </source>
</evidence>
<comment type="caution">
    <text evidence="20">Lacks conserved residue(s) required for the propagation of feature annotation.</text>
</comment>
<dbReference type="InterPro" id="IPR000421">
    <property type="entry name" value="FA58C"/>
</dbReference>
<keyword evidence="16 20" id="KW-1015">Disulfide bond</keyword>
<dbReference type="PANTHER" id="PTHR46806:SF4">
    <property type="entry name" value="NEUROPILIN-1"/>
    <property type="match status" value="1"/>
</dbReference>
<evidence type="ECO:0000256" key="4">
    <source>
        <dbReference type="ARBA" id="ARBA00022657"/>
    </source>
</evidence>
<dbReference type="FunFam" id="2.60.120.260:FF:000002">
    <property type="entry name" value="Coagulation factor VIII"/>
    <property type="match status" value="1"/>
</dbReference>
<dbReference type="GO" id="GO:0030947">
    <property type="term" value="P:regulation of vascular endothelial growth factor receptor signaling pathway"/>
    <property type="evidence" value="ECO:0007669"/>
    <property type="project" value="TreeGrafter"/>
</dbReference>
<evidence type="ECO:0000256" key="20">
    <source>
        <dbReference type="PROSITE-ProRule" id="PRU00059"/>
    </source>
</evidence>
<dbReference type="GO" id="GO:0002040">
    <property type="term" value="P:sprouting angiogenesis"/>
    <property type="evidence" value="ECO:0007669"/>
    <property type="project" value="TreeGrafter"/>
</dbReference>
<proteinExistence type="inferred from homology"/>
<keyword evidence="17" id="KW-0675">Receptor</keyword>
<evidence type="ECO:0000256" key="8">
    <source>
        <dbReference type="ARBA" id="ARBA00022729"/>
    </source>
</evidence>
<dbReference type="InterPro" id="IPR008979">
    <property type="entry name" value="Galactose-bd-like_sf"/>
</dbReference>
<dbReference type="GO" id="GO:0005021">
    <property type="term" value="F:vascular endothelial growth factor receptor activity"/>
    <property type="evidence" value="ECO:0007669"/>
    <property type="project" value="TreeGrafter"/>
</dbReference>
<evidence type="ECO:0000256" key="15">
    <source>
        <dbReference type="ARBA" id="ARBA00023136"/>
    </source>
</evidence>
<evidence type="ECO:0000256" key="7">
    <source>
        <dbReference type="ARBA" id="ARBA00022723"/>
    </source>
</evidence>
<evidence type="ECO:0000256" key="13">
    <source>
        <dbReference type="ARBA" id="ARBA00022974"/>
    </source>
</evidence>
<feature type="signal peptide" evidence="21">
    <location>
        <begin position="1"/>
        <end position="16"/>
    </location>
</feature>
<dbReference type="GO" id="GO:0005886">
    <property type="term" value="C:plasma membrane"/>
    <property type="evidence" value="ECO:0007669"/>
    <property type="project" value="TreeGrafter"/>
</dbReference>
<dbReference type="CDD" id="cd00057">
    <property type="entry name" value="FA58C"/>
    <property type="match status" value="2"/>
</dbReference>
<feature type="chain" id="PRO_5025585521" evidence="21">
    <location>
        <begin position="17"/>
        <end position="746"/>
    </location>
</feature>
<comment type="similarity">
    <text evidence="2">Belongs to the neuropilin family.</text>
</comment>
<dbReference type="PANTHER" id="PTHR46806">
    <property type="entry name" value="F5/8 TYPE C DOMAIN-CONTAINING PROTEIN"/>
    <property type="match status" value="1"/>
</dbReference>
<keyword evidence="26" id="KW-1185">Reference proteome</keyword>
<keyword evidence="8 21" id="KW-0732">Signal</keyword>
<name>A0A671Y021_SPAAU</name>
<keyword evidence="9" id="KW-0677">Repeat</keyword>
<dbReference type="GO" id="GO:0048010">
    <property type="term" value="P:vascular endothelial growth factor receptor signaling pathway"/>
    <property type="evidence" value="ECO:0007669"/>
    <property type="project" value="TreeGrafter"/>
</dbReference>
<keyword evidence="19" id="KW-0357">Heparan sulfate</keyword>
<dbReference type="GO" id="GO:0051491">
    <property type="term" value="P:positive regulation of filopodium assembly"/>
    <property type="evidence" value="ECO:0007669"/>
    <property type="project" value="TreeGrafter"/>
</dbReference>
<evidence type="ECO:0000256" key="5">
    <source>
        <dbReference type="ARBA" id="ARBA00022674"/>
    </source>
</evidence>
<dbReference type="Pfam" id="PF00629">
    <property type="entry name" value="MAM"/>
    <property type="match status" value="1"/>
</dbReference>
<dbReference type="Gene3D" id="2.60.120.260">
    <property type="entry name" value="Galactose-binding domain-like"/>
    <property type="match status" value="2"/>
</dbReference>
<sequence length="746" mass="83153">MRSGLLLFLFTQVVSVASLTQTGRYKCGGNIEIHTADYLTSPGYPGAYPPSQQCVWVITAPEPGQKILINFNPHFDLEDRDCKYDYVEVYNGGDEDSPMLGKFCGKIAPSPIISSGSQLLIKFVSDYETHGAGFSVRYEVFKTGPECSRNFTAPRGVIKTPGFPDKYPNNLDCTFMIFAPKMSEIVVEFDSFDMEPDTTPPPGALCRYDWLEIWDGFPAVGPHIGRYCGQTSPGRVISYTGILSMTITTDSAIAREGFSANYTIRERTFACVEPLGMESGEISSEQITASSQYNSNWSPERSRLNYQENGWTPSDDTIREWIQVDLGFLRFISAVGTQGAISKETKKHYYVRSYKVDVSSTGEDWVAVKEGSKPKIFQGNHNPTDEVRSFLPKQTLARYIRIKPISWEQGICMRFEIYGCRTSDYPCSGMLGMVSGQISDAQISASSYADRGWVAENARLLTGRSGWTGQQTKQPFRNEWLQVDLGQDKMVSGVVIQGGKHRDRNVFMKKFKLGHSLDGEDWTIVKENDTTKPKIFQGNQNHDTPELKPVGPLLTRFVRIYPERATTEGLGLRLELLGCDRQEPLQRVLPCLLPPPAGGPGNFIYMQLSGDDAPSKTGEEDDDDEQVATLVSPSITTPDADLCMSFWYHMFGEHAGALHIKQRKEAEASQILWTVSGHQGSRWREGRVLLPHSSVSYQVVVEGVADRRSAGHIAVDNIQIMDGLGAEDCKGEYRTVIAHLLPQIRT</sequence>
<dbReference type="GO" id="GO:0017154">
    <property type="term" value="F:semaphorin receptor activity"/>
    <property type="evidence" value="ECO:0007669"/>
    <property type="project" value="TreeGrafter"/>
</dbReference>
<dbReference type="PROSITE" id="PS01286">
    <property type="entry name" value="FA58C_2"/>
    <property type="match status" value="2"/>
</dbReference>
<dbReference type="FunFam" id="2.60.120.260:FF:000013">
    <property type="entry name" value="Neuropilin"/>
    <property type="match status" value="1"/>
</dbReference>
<keyword evidence="13" id="KW-0654">Proteoglycan</keyword>
<keyword evidence="5" id="KW-0358">Heparin-binding</keyword>
<keyword evidence="14" id="KW-1133">Transmembrane helix</keyword>
<dbReference type="Pfam" id="PF00754">
    <property type="entry name" value="F5_F8_type_C"/>
    <property type="match status" value="2"/>
</dbReference>
<evidence type="ECO:0000313" key="26">
    <source>
        <dbReference type="Proteomes" id="UP000472265"/>
    </source>
</evidence>
<feature type="domain" description="F5/8 type C" evidence="23">
    <location>
        <begin position="271"/>
        <end position="420"/>
    </location>
</feature>
<reference evidence="25" key="3">
    <citation type="submission" date="2025-09" db="UniProtKB">
        <authorList>
            <consortium name="Ensembl"/>
        </authorList>
    </citation>
    <scope>IDENTIFICATION</scope>
</reference>
<dbReference type="PROSITE" id="PS01285">
    <property type="entry name" value="FA58C_1"/>
    <property type="match status" value="2"/>
</dbReference>
<feature type="disulfide bond" evidence="20">
    <location>
        <begin position="27"/>
        <end position="54"/>
    </location>
</feature>
<evidence type="ECO:0000256" key="10">
    <source>
        <dbReference type="ARBA" id="ARBA00022782"/>
    </source>
</evidence>
<keyword evidence="10" id="KW-0221">Differentiation</keyword>
<reference evidence="25" key="1">
    <citation type="submission" date="2021-04" db="EMBL/GenBank/DDBJ databases">
        <authorList>
            <consortium name="Wellcome Sanger Institute Data Sharing"/>
        </authorList>
    </citation>
    <scope>NUCLEOTIDE SEQUENCE [LARGE SCALE GENOMIC DNA]</scope>
</reference>
<evidence type="ECO:0000259" key="23">
    <source>
        <dbReference type="PROSITE" id="PS50022"/>
    </source>
</evidence>
<evidence type="ECO:0000256" key="12">
    <source>
        <dbReference type="ARBA" id="ARBA00022902"/>
    </source>
</evidence>
<evidence type="ECO:0000256" key="11">
    <source>
        <dbReference type="ARBA" id="ARBA00022837"/>
    </source>
</evidence>
<dbReference type="Pfam" id="PF00431">
    <property type="entry name" value="CUB"/>
    <property type="match status" value="2"/>
</dbReference>
<evidence type="ECO:0000259" key="24">
    <source>
        <dbReference type="PROSITE" id="PS50060"/>
    </source>
</evidence>
<dbReference type="CDD" id="cd06263">
    <property type="entry name" value="MAM"/>
    <property type="match status" value="1"/>
</dbReference>
<feature type="domain" description="F5/8 type C" evidence="23">
    <location>
        <begin position="427"/>
        <end position="579"/>
    </location>
</feature>